<evidence type="ECO:0000313" key="2">
    <source>
        <dbReference type="Proteomes" id="UP001210502"/>
    </source>
</evidence>
<reference evidence="1" key="1">
    <citation type="submission" date="2023-01" db="EMBL/GenBank/DDBJ databases">
        <title>Sequencing of the bacterial strains from artisanal fermented milk Matsoni.</title>
        <authorList>
            <person name="Rozman V."/>
            <person name="Accetto T."/>
            <person name="Bogovic Matijasic B."/>
        </authorList>
    </citation>
    <scope>NUCLEOTIDE SEQUENCE</scope>
    <source>
        <strain evidence="1">Lbl333</strain>
    </source>
</reference>
<accession>A0AAW5YW48</accession>
<protein>
    <submittedName>
        <fullName evidence="1">Uncharacterized protein</fullName>
    </submittedName>
</protein>
<dbReference type="AlphaFoldDB" id="A0AAW5YW48"/>
<comment type="caution">
    <text evidence="1">The sequence shown here is derived from an EMBL/GenBank/DDBJ whole genome shotgun (WGS) entry which is preliminary data.</text>
</comment>
<sequence length="238" mass="27355">MKYFIWAYNPKVVGIRPSQGIAFIVPEAKKEAYLKLEIDKIIPVNKIDFQTIYPIFKQKQAEGEKIEDIFTLQEEIMDWVGVLKAIFVPGKNGVSDVLFKDKYYMRSVLKQEVAEPDFYELTENSAAEGINEGMVKPRRADSTKGISYFKAPLPLSSLKNQSGYLSDKDLLVESFVHYDRMFTVDGYTDFQGHARFFSHEYNNKLSEFKKTGYFTLHTSSFSTLSQVLSMILGNFILK</sequence>
<dbReference type="RefSeq" id="WP_271024760.1">
    <property type="nucleotide sequence ID" value="NZ_JAQIEY010000025.1"/>
</dbReference>
<dbReference type="EMBL" id="JAQIEY010000025">
    <property type="protein sequence ID" value="MDA3768336.1"/>
    <property type="molecule type" value="Genomic_DNA"/>
</dbReference>
<evidence type="ECO:0000313" key="1">
    <source>
        <dbReference type="EMBL" id="MDA3768336.1"/>
    </source>
</evidence>
<organism evidence="1 2">
    <name type="scientific">Lactobacillus delbrueckii</name>
    <dbReference type="NCBI Taxonomy" id="1584"/>
    <lineage>
        <taxon>Bacteria</taxon>
        <taxon>Bacillati</taxon>
        <taxon>Bacillota</taxon>
        <taxon>Bacilli</taxon>
        <taxon>Lactobacillales</taxon>
        <taxon>Lactobacillaceae</taxon>
        <taxon>Lactobacillus</taxon>
    </lineage>
</organism>
<name>A0AAW5YW48_9LACO</name>
<dbReference type="Proteomes" id="UP001210502">
    <property type="component" value="Unassembled WGS sequence"/>
</dbReference>
<gene>
    <name evidence="1" type="ORF">PF586_07750</name>
</gene>
<proteinExistence type="predicted"/>
<dbReference type="SUPFAM" id="SSF56059">
    <property type="entry name" value="Glutathione synthetase ATP-binding domain-like"/>
    <property type="match status" value="1"/>
</dbReference>